<feature type="transmembrane region" description="Helical" evidence="7">
    <location>
        <begin position="371"/>
        <end position="389"/>
    </location>
</feature>
<evidence type="ECO:0000256" key="1">
    <source>
        <dbReference type="ARBA" id="ARBA00004651"/>
    </source>
</evidence>
<dbReference type="GO" id="GO:0005886">
    <property type="term" value="C:plasma membrane"/>
    <property type="evidence" value="ECO:0007669"/>
    <property type="project" value="UniProtKB-SubCell"/>
</dbReference>
<feature type="transmembrane region" description="Helical" evidence="7">
    <location>
        <begin position="14"/>
        <end position="40"/>
    </location>
</feature>
<feature type="transmembrane region" description="Helical" evidence="7">
    <location>
        <begin position="338"/>
        <end position="365"/>
    </location>
</feature>
<dbReference type="GO" id="GO:0022857">
    <property type="term" value="F:transmembrane transporter activity"/>
    <property type="evidence" value="ECO:0007669"/>
    <property type="project" value="InterPro"/>
</dbReference>
<dbReference type="PROSITE" id="PS50850">
    <property type="entry name" value="MFS"/>
    <property type="match status" value="1"/>
</dbReference>
<dbReference type="AlphaFoldDB" id="A0A846XGJ5"/>
<feature type="transmembrane region" description="Helical" evidence="7">
    <location>
        <begin position="79"/>
        <end position="99"/>
    </location>
</feature>
<evidence type="ECO:0000256" key="7">
    <source>
        <dbReference type="SAM" id="Phobius"/>
    </source>
</evidence>
<gene>
    <name evidence="9" type="ORF">HGA13_07945</name>
</gene>
<dbReference type="EMBL" id="JAAXOO010000002">
    <property type="protein sequence ID" value="NKY33004.1"/>
    <property type="molecule type" value="Genomic_DNA"/>
</dbReference>
<keyword evidence="3" id="KW-1003">Cell membrane</keyword>
<evidence type="ECO:0000313" key="10">
    <source>
        <dbReference type="Proteomes" id="UP000565715"/>
    </source>
</evidence>
<evidence type="ECO:0000256" key="5">
    <source>
        <dbReference type="ARBA" id="ARBA00022989"/>
    </source>
</evidence>
<proteinExistence type="predicted"/>
<keyword evidence="5 7" id="KW-1133">Transmembrane helix</keyword>
<comment type="caution">
    <text evidence="9">The sequence shown here is derived from an EMBL/GenBank/DDBJ whole genome shotgun (WGS) entry which is preliminary data.</text>
</comment>
<keyword evidence="2" id="KW-0813">Transport</keyword>
<reference evidence="9 10" key="1">
    <citation type="submission" date="2020-04" db="EMBL/GenBank/DDBJ databases">
        <title>MicrobeNet Type strains.</title>
        <authorList>
            <person name="Nicholson A.C."/>
        </authorList>
    </citation>
    <scope>NUCLEOTIDE SEQUENCE [LARGE SCALE GENOMIC DNA]</scope>
    <source>
        <strain evidence="9 10">DSM 45078</strain>
    </source>
</reference>
<feature type="transmembrane region" description="Helical" evidence="7">
    <location>
        <begin position="257"/>
        <end position="277"/>
    </location>
</feature>
<dbReference type="Proteomes" id="UP000565715">
    <property type="component" value="Unassembled WGS sequence"/>
</dbReference>
<evidence type="ECO:0000256" key="2">
    <source>
        <dbReference type="ARBA" id="ARBA00022448"/>
    </source>
</evidence>
<feature type="transmembrane region" description="Helical" evidence="7">
    <location>
        <begin position="46"/>
        <end position="67"/>
    </location>
</feature>
<accession>A0A846XGJ5</accession>
<dbReference type="InterPro" id="IPR036259">
    <property type="entry name" value="MFS_trans_sf"/>
</dbReference>
<dbReference type="SUPFAM" id="SSF103473">
    <property type="entry name" value="MFS general substrate transporter"/>
    <property type="match status" value="1"/>
</dbReference>
<dbReference type="InterPro" id="IPR010290">
    <property type="entry name" value="TM_effector"/>
</dbReference>
<sequence length="406" mass="41219">MPTLLPPPLRRRNFLLYFCGQICANTGVWFQNLALSLWIVETTESALALSLVAVFQFTPMLLLSAPAGAVADRFRPRTILFVTAPLMALSAAALAVTAASGHDELTTLLGIVALSGIVQAFDRTAGQAFLYELVGARELGAAVSLNTVALSAARSLGPGLAGVTYAAAGAATCFTVNALTYSGVLLALCVMNPKAFAEKRARTAATDKGAARTLLADTTLLRLFGANIAVTVLAMNFMVVVTAMVTITLDGDPAQLGAAHTLNAVGAVIGGLIISTITHRGTRVVALATAVLGISLGSAALAPNPLVFLAISPLIGLGLGAFQSSLNSTVQQLSPPRLLGRSAGLLTMSSVGVAPVGALIAGSIIDNSSARIALLVGTVTCLVCGAVLAKGGRTPHPAPEHAPAVP</sequence>
<name>A0A846XGJ5_9NOCA</name>
<feature type="transmembrane region" description="Helical" evidence="7">
    <location>
        <begin position="220"/>
        <end position="245"/>
    </location>
</feature>
<dbReference type="Gene3D" id="1.20.1250.20">
    <property type="entry name" value="MFS general substrate transporter like domains"/>
    <property type="match status" value="1"/>
</dbReference>
<feature type="transmembrane region" description="Helical" evidence="7">
    <location>
        <begin position="165"/>
        <end position="190"/>
    </location>
</feature>
<feature type="transmembrane region" description="Helical" evidence="7">
    <location>
        <begin position="284"/>
        <end position="301"/>
    </location>
</feature>
<organism evidence="9 10">
    <name type="scientific">Nocardia speluncae</name>
    <dbReference type="NCBI Taxonomy" id="419477"/>
    <lineage>
        <taxon>Bacteria</taxon>
        <taxon>Bacillati</taxon>
        <taxon>Actinomycetota</taxon>
        <taxon>Actinomycetes</taxon>
        <taxon>Mycobacteriales</taxon>
        <taxon>Nocardiaceae</taxon>
        <taxon>Nocardia</taxon>
    </lineage>
</organism>
<comment type="subcellular location">
    <subcellularLocation>
        <location evidence="1">Cell membrane</location>
        <topology evidence="1">Multi-pass membrane protein</topology>
    </subcellularLocation>
</comment>
<dbReference type="InterPro" id="IPR020846">
    <property type="entry name" value="MFS_dom"/>
</dbReference>
<dbReference type="RefSeq" id="WP_068048461.1">
    <property type="nucleotide sequence ID" value="NZ_JAAXOO010000002.1"/>
</dbReference>
<evidence type="ECO:0000313" key="9">
    <source>
        <dbReference type="EMBL" id="NKY33004.1"/>
    </source>
</evidence>
<protein>
    <submittedName>
        <fullName evidence="9">MFS transporter</fullName>
    </submittedName>
</protein>
<evidence type="ECO:0000256" key="3">
    <source>
        <dbReference type="ARBA" id="ARBA00022475"/>
    </source>
</evidence>
<keyword evidence="10" id="KW-1185">Reference proteome</keyword>
<evidence type="ECO:0000259" key="8">
    <source>
        <dbReference type="PROSITE" id="PS50850"/>
    </source>
</evidence>
<evidence type="ECO:0000256" key="6">
    <source>
        <dbReference type="ARBA" id="ARBA00023136"/>
    </source>
</evidence>
<keyword evidence="4 7" id="KW-0812">Transmembrane</keyword>
<evidence type="ECO:0000256" key="4">
    <source>
        <dbReference type="ARBA" id="ARBA00022692"/>
    </source>
</evidence>
<dbReference type="PANTHER" id="PTHR23513:SF11">
    <property type="entry name" value="STAPHYLOFERRIN A TRANSPORTER"/>
    <property type="match status" value="1"/>
</dbReference>
<dbReference type="Pfam" id="PF05977">
    <property type="entry name" value="MFS_3"/>
    <property type="match status" value="1"/>
</dbReference>
<feature type="domain" description="Major facilitator superfamily (MFS) profile" evidence="8">
    <location>
        <begin position="213"/>
        <end position="406"/>
    </location>
</feature>
<dbReference type="CDD" id="cd06173">
    <property type="entry name" value="MFS_MefA_like"/>
    <property type="match status" value="1"/>
</dbReference>
<dbReference type="PANTHER" id="PTHR23513">
    <property type="entry name" value="INTEGRAL MEMBRANE EFFLUX PROTEIN-RELATED"/>
    <property type="match status" value="1"/>
</dbReference>
<keyword evidence="6 7" id="KW-0472">Membrane</keyword>